<dbReference type="EMBL" id="CALTRL010000147">
    <property type="protein sequence ID" value="CAH7666720.1"/>
    <property type="molecule type" value="Genomic_DNA"/>
</dbReference>
<dbReference type="PANTHER" id="PTHR43654">
    <property type="entry name" value="GLUTAMATE 5-KINASE"/>
    <property type="match status" value="1"/>
</dbReference>
<accession>A0AAV0AGB3</accession>
<dbReference type="CDD" id="cd04242">
    <property type="entry name" value="AAK_G5K_ProB"/>
    <property type="match status" value="1"/>
</dbReference>
<dbReference type="InterPro" id="IPR036393">
    <property type="entry name" value="AceGlu_kinase-like_sf"/>
</dbReference>
<dbReference type="InterPro" id="IPR011529">
    <property type="entry name" value="Glu_5kinase"/>
</dbReference>
<dbReference type="HAMAP" id="MF_00456">
    <property type="entry name" value="ProB"/>
    <property type="match status" value="1"/>
</dbReference>
<keyword evidence="12" id="KW-1185">Reference proteome</keyword>
<dbReference type="InterPro" id="IPR005715">
    <property type="entry name" value="Glu_5kinase/COase_Synthase"/>
</dbReference>
<feature type="domain" description="PUA" evidence="10">
    <location>
        <begin position="336"/>
        <end position="379"/>
    </location>
</feature>
<dbReference type="Gene3D" id="3.40.1160.10">
    <property type="entry name" value="Acetylglutamate kinase-like"/>
    <property type="match status" value="1"/>
</dbReference>
<keyword evidence="2" id="KW-0028">Amino-acid biosynthesis</keyword>
<evidence type="ECO:0000256" key="8">
    <source>
        <dbReference type="SAM" id="MobiDB-lite"/>
    </source>
</evidence>
<dbReference type="InterPro" id="IPR001057">
    <property type="entry name" value="Glu/AcGlu_kinase"/>
</dbReference>
<evidence type="ECO:0000256" key="7">
    <source>
        <dbReference type="ARBA" id="ARBA00022840"/>
    </source>
</evidence>
<feature type="domain" description="Aspartate/glutamate/uridylate kinase" evidence="9">
    <location>
        <begin position="19"/>
        <end position="263"/>
    </location>
</feature>
<protein>
    <submittedName>
        <fullName evidence="11">Glutamate 5-kinase</fullName>
    </submittedName>
</protein>
<feature type="region of interest" description="Disordered" evidence="8">
    <location>
        <begin position="390"/>
        <end position="430"/>
    </location>
</feature>
<keyword evidence="4" id="KW-0808">Transferase</keyword>
<dbReference type="GO" id="GO:0005524">
    <property type="term" value="F:ATP binding"/>
    <property type="evidence" value="ECO:0007669"/>
    <property type="project" value="UniProtKB-KW"/>
</dbReference>
<dbReference type="SUPFAM" id="SSF53633">
    <property type="entry name" value="Carbamate kinase-like"/>
    <property type="match status" value="1"/>
</dbReference>
<keyword evidence="7" id="KW-0067">ATP-binding</keyword>
<keyword evidence="1" id="KW-0963">Cytoplasm</keyword>
<proteinExistence type="inferred from homology"/>
<dbReference type="Pfam" id="PF01472">
    <property type="entry name" value="PUA"/>
    <property type="match status" value="1"/>
</dbReference>
<evidence type="ECO:0000256" key="5">
    <source>
        <dbReference type="ARBA" id="ARBA00022741"/>
    </source>
</evidence>
<dbReference type="Proteomes" id="UP001153365">
    <property type="component" value="Unassembled WGS sequence"/>
</dbReference>
<evidence type="ECO:0000256" key="4">
    <source>
        <dbReference type="ARBA" id="ARBA00022679"/>
    </source>
</evidence>
<comment type="caution">
    <text evidence="11">The sequence shown here is derived from an EMBL/GenBank/DDBJ whole genome shotgun (WGS) entry which is preliminary data.</text>
</comment>
<evidence type="ECO:0000256" key="2">
    <source>
        <dbReference type="ARBA" id="ARBA00022605"/>
    </source>
</evidence>
<organism evidence="11 12">
    <name type="scientific">Phakopsora pachyrhizi</name>
    <name type="common">Asian soybean rust disease fungus</name>
    <dbReference type="NCBI Taxonomy" id="170000"/>
    <lineage>
        <taxon>Eukaryota</taxon>
        <taxon>Fungi</taxon>
        <taxon>Dikarya</taxon>
        <taxon>Basidiomycota</taxon>
        <taxon>Pucciniomycotina</taxon>
        <taxon>Pucciniomycetes</taxon>
        <taxon>Pucciniales</taxon>
        <taxon>Phakopsoraceae</taxon>
        <taxon>Phakopsora</taxon>
    </lineage>
</organism>
<dbReference type="PRINTS" id="PR00474">
    <property type="entry name" value="GLU5KINASE"/>
</dbReference>
<sequence>MDSKDNGATVYQQTKQPLTIVIKLGTSSIVSEKNLQPRLGLLANLVESCVQLRSNGHRVILVSSGAIGMGMRRMSVLEGTNRSEDPNRWNKKPKALNEKQALAAIGQGHLIALWDSLFSRLNQPISQILLTRGDLADRSRYLNASSTLNTLLNFGVIPIINENDTLSVAEIRFGDNDTLSAVTAGMCNANFLFLMTDVDCLYTENPRKNPGAQKVKKVYDIEQVRKIVSTSTLGSSLGTGGMETKLIAAELATAAGVSTIICNGMKPDRLASILDDIQSNPQPCSSGSLGFIVEPSDEDSKINSEPTRPLYTHFLPQPSPLTNRKFWVAHGLIARGSVVIDRGAYRAISKDSIGGRLLPAGILRVIGNFAVGQAVRVLVRRSDLLEIRGTISSPSMSDEPKQQSSSEDDRDCGSRGVIKNEGGTGFEDDGFEKSDDYVEVGRGLTNYNSSEMLKLIGLHSSKIEEVLGHIDSENVVESIVLKKK</sequence>
<dbReference type="GO" id="GO:0005829">
    <property type="term" value="C:cytosol"/>
    <property type="evidence" value="ECO:0007669"/>
    <property type="project" value="TreeGrafter"/>
</dbReference>
<reference evidence="11" key="1">
    <citation type="submission" date="2022-06" db="EMBL/GenBank/DDBJ databases">
        <authorList>
            <consortium name="SYNGENTA / RWTH Aachen University"/>
        </authorList>
    </citation>
    <scope>NUCLEOTIDE SEQUENCE</scope>
</reference>
<evidence type="ECO:0000259" key="10">
    <source>
        <dbReference type="Pfam" id="PF01472"/>
    </source>
</evidence>
<dbReference type="PROSITE" id="PS50890">
    <property type="entry name" value="PUA"/>
    <property type="match status" value="1"/>
</dbReference>
<dbReference type="InterPro" id="IPR002478">
    <property type="entry name" value="PUA"/>
</dbReference>
<dbReference type="FunFam" id="3.40.1160.10:FF:000018">
    <property type="entry name" value="Glutamate 5-kinase"/>
    <property type="match status" value="1"/>
</dbReference>
<evidence type="ECO:0000313" key="12">
    <source>
        <dbReference type="Proteomes" id="UP001153365"/>
    </source>
</evidence>
<dbReference type="CDD" id="cd21157">
    <property type="entry name" value="PUA_G5K"/>
    <property type="match status" value="1"/>
</dbReference>
<dbReference type="GO" id="GO:0004349">
    <property type="term" value="F:glutamate 5-kinase activity"/>
    <property type="evidence" value="ECO:0007669"/>
    <property type="project" value="InterPro"/>
</dbReference>
<dbReference type="InterPro" id="IPR041739">
    <property type="entry name" value="G5K_ProB"/>
</dbReference>
<keyword evidence="3" id="KW-0641">Proline biosynthesis</keyword>
<gene>
    <name evidence="11" type="ORF">PPACK8108_LOCUS1071</name>
</gene>
<keyword evidence="5" id="KW-0547">Nucleotide-binding</keyword>
<dbReference type="PROSITE" id="PS00902">
    <property type="entry name" value="GLUTAMATE_5_KINASE"/>
    <property type="match status" value="1"/>
</dbReference>
<evidence type="ECO:0000256" key="1">
    <source>
        <dbReference type="ARBA" id="ARBA00022490"/>
    </source>
</evidence>
<dbReference type="SUPFAM" id="SSF88697">
    <property type="entry name" value="PUA domain-like"/>
    <property type="match status" value="1"/>
</dbReference>
<dbReference type="NCBIfam" id="TIGR01027">
    <property type="entry name" value="proB"/>
    <property type="match status" value="1"/>
</dbReference>
<dbReference type="Gene3D" id="2.30.130.10">
    <property type="entry name" value="PUA domain"/>
    <property type="match status" value="1"/>
</dbReference>
<dbReference type="GO" id="GO:0003723">
    <property type="term" value="F:RNA binding"/>
    <property type="evidence" value="ECO:0007669"/>
    <property type="project" value="InterPro"/>
</dbReference>
<evidence type="ECO:0000259" key="9">
    <source>
        <dbReference type="Pfam" id="PF00696"/>
    </source>
</evidence>
<dbReference type="Pfam" id="PF00696">
    <property type="entry name" value="AA_kinase"/>
    <property type="match status" value="1"/>
</dbReference>
<dbReference type="AlphaFoldDB" id="A0AAV0AGB3"/>
<evidence type="ECO:0000256" key="3">
    <source>
        <dbReference type="ARBA" id="ARBA00022650"/>
    </source>
</evidence>
<evidence type="ECO:0000256" key="6">
    <source>
        <dbReference type="ARBA" id="ARBA00022777"/>
    </source>
</evidence>
<dbReference type="GO" id="GO:1901607">
    <property type="term" value="P:alpha-amino acid biosynthetic process"/>
    <property type="evidence" value="ECO:0007669"/>
    <property type="project" value="UniProtKB-ARBA"/>
</dbReference>
<evidence type="ECO:0000313" key="11">
    <source>
        <dbReference type="EMBL" id="CAH7666720.1"/>
    </source>
</evidence>
<dbReference type="InterPro" id="IPR015947">
    <property type="entry name" value="PUA-like_sf"/>
</dbReference>
<dbReference type="PIRSF" id="PIRSF000729">
    <property type="entry name" value="GK"/>
    <property type="match status" value="1"/>
</dbReference>
<dbReference type="InterPro" id="IPR019797">
    <property type="entry name" value="Glutamate_5-kinase_CS"/>
</dbReference>
<name>A0AAV0AGB3_PHAPC</name>
<dbReference type="PANTHER" id="PTHR43654:SF3">
    <property type="entry name" value="GLUTAMATE 5-KINASE"/>
    <property type="match status" value="1"/>
</dbReference>
<dbReference type="InterPro" id="IPR001048">
    <property type="entry name" value="Asp/Glu/Uridylate_kinase"/>
</dbReference>
<dbReference type="InterPro" id="IPR036974">
    <property type="entry name" value="PUA_sf"/>
</dbReference>
<keyword evidence="6" id="KW-0418">Kinase</keyword>